<keyword evidence="3" id="KW-1185">Reference proteome</keyword>
<evidence type="ECO:0000256" key="1">
    <source>
        <dbReference type="SAM" id="SignalP"/>
    </source>
</evidence>
<evidence type="ECO:0000313" key="3">
    <source>
        <dbReference type="Proteomes" id="UP001187343"/>
    </source>
</evidence>
<dbReference type="AlphaFoldDB" id="A0AA88Q614"/>
<gene>
    <name evidence="2" type="ORF">Q8A67_000797</name>
</gene>
<reference evidence="2" key="1">
    <citation type="submission" date="2023-08" db="EMBL/GenBank/DDBJ databases">
        <title>Chromosome-level Genome Assembly of mud carp (Cirrhinus molitorella).</title>
        <authorList>
            <person name="Liu H."/>
        </authorList>
    </citation>
    <scope>NUCLEOTIDE SEQUENCE</scope>
    <source>
        <strain evidence="2">Prfri</strain>
        <tissue evidence="2">Muscle</tissue>
    </source>
</reference>
<organism evidence="2 3">
    <name type="scientific">Cirrhinus molitorella</name>
    <name type="common">mud carp</name>
    <dbReference type="NCBI Taxonomy" id="172907"/>
    <lineage>
        <taxon>Eukaryota</taxon>
        <taxon>Metazoa</taxon>
        <taxon>Chordata</taxon>
        <taxon>Craniata</taxon>
        <taxon>Vertebrata</taxon>
        <taxon>Euteleostomi</taxon>
        <taxon>Actinopterygii</taxon>
        <taxon>Neopterygii</taxon>
        <taxon>Teleostei</taxon>
        <taxon>Ostariophysi</taxon>
        <taxon>Cypriniformes</taxon>
        <taxon>Cyprinidae</taxon>
        <taxon>Labeoninae</taxon>
        <taxon>Labeonini</taxon>
        <taxon>Cirrhinus</taxon>
    </lineage>
</organism>
<dbReference type="EMBL" id="JAUYZG010000001">
    <property type="protein sequence ID" value="KAK2916423.1"/>
    <property type="molecule type" value="Genomic_DNA"/>
</dbReference>
<protein>
    <recommendedName>
        <fullName evidence="4">Ig-like domain-containing protein</fullName>
    </recommendedName>
</protein>
<evidence type="ECO:0000313" key="2">
    <source>
        <dbReference type="EMBL" id="KAK2916423.1"/>
    </source>
</evidence>
<dbReference type="InterPro" id="IPR013783">
    <property type="entry name" value="Ig-like_fold"/>
</dbReference>
<keyword evidence="1" id="KW-0732">Signal</keyword>
<feature type="chain" id="PRO_5041681420" description="Ig-like domain-containing protein" evidence="1">
    <location>
        <begin position="19"/>
        <end position="131"/>
    </location>
</feature>
<comment type="caution">
    <text evidence="2">The sequence shown here is derived from an EMBL/GenBank/DDBJ whole genome shotgun (WGS) entry which is preliminary data.</text>
</comment>
<dbReference type="Proteomes" id="UP001187343">
    <property type="component" value="Unassembled WGS sequence"/>
</dbReference>
<dbReference type="Gene3D" id="2.60.40.10">
    <property type="entry name" value="Immunoglobulins"/>
    <property type="match status" value="2"/>
</dbReference>
<dbReference type="PANTHER" id="PTHR23266">
    <property type="entry name" value="IMMUNOGLOBULIN HEAVY CHAIN"/>
    <property type="match status" value="1"/>
</dbReference>
<dbReference type="InterPro" id="IPR036179">
    <property type="entry name" value="Ig-like_dom_sf"/>
</dbReference>
<feature type="signal peptide" evidence="1">
    <location>
        <begin position="1"/>
        <end position="18"/>
    </location>
</feature>
<sequence length="131" mass="13958">MEMIWFGVLLMIISTVSGESLTSSDPVVKKPGESVTLSCTASGFSVLILLGQQESSPGLTLGSAGSLGCGDDSTGISRDGILLDQSPAVIRRPGETVRISCNTSGIPMTEYYMHWIRQKKNKESSGVDWES</sequence>
<dbReference type="SUPFAM" id="SSF48726">
    <property type="entry name" value="Immunoglobulin"/>
    <property type="match status" value="2"/>
</dbReference>
<name>A0AA88Q614_9TELE</name>
<accession>A0AA88Q614</accession>
<dbReference type="InterPro" id="IPR050199">
    <property type="entry name" value="IgHV"/>
</dbReference>
<evidence type="ECO:0008006" key="4">
    <source>
        <dbReference type="Google" id="ProtNLM"/>
    </source>
</evidence>
<proteinExistence type="predicted"/>